<name>A0AA39ZUS0_9PEZI</name>
<keyword evidence="2" id="KW-1185">Reference proteome</keyword>
<dbReference type="Proteomes" id="UP001172101">
    <property type="component" value="Unassembled WGS sequence"/>
</dbReference>
<dbReference type="GeneID" id="85326410"/>
<organism evidence="1 2">
    <name type="scientific">Lasiosphaeria miniovina</name>
    <dbReference type="NCBI Taxonomy" id="1954250"/>
    <lineage>
        <taxon>Eukaryota</taxon>
        <taxon>Fungi</taxon>
        <taxon>Dikarya</taxon>
        <taxon>Ascomycota</taxon>
        <taxon>Pezizomycotina</taxon>
        <taxon>Sordariomycetes</taxon>
        <taxon>Sordariomycetidae</taxon>
        <taxon>Sordariales</taxon>
        <taxon>Lasiosphaeriaceae</taxon>
        <taxon>Lasiosphaeria</taxon>
    </lineage>
</organism>
<evidence type="ECO:0000313" key="2">
    <source>
        <dbReference type="Proteomes" id="UP001172101"/>
    </source>
</evidence>
<comment type="caution">
    <text evidence="1">The sequence shown here is derived from an EMBL/GenBank/DDBJ whole genome shotgun (WGS) entry which is preliminary data.</text>
</comment>
<dbReference type="AlphaFoldDB" id="A0AA39ZUS0"/>
<evidence type="ECO:0000313" key="1">
    <source>
        <dbReference type="EMBL" id="KAK0703931.1"/>
    </source>
</evidence>
<dbReference type="RefSeq" id="XP_060290790.1">
    <property type="nucleotide sequence ID" value="XM_060443140.1"/>
</dbReference>
<accession>A0AA39ZUS0</accession>
<gene>
    <name evidence="1" type="ORF">B0T26DRAFT_733306</name>
</gene>
<dbReference type="EMBL" id="JAUIRO010000008">
    <property type="protein sequence ID" value="KAK0703931.1"/>
    <property type="molecule type" value="Genomic_DNA"/>
</dbReference>
<feature type="non-terminal residue" evidence="1">
    <location>
        <position position="1"/>
    </location>
</feature>
<sequence length="224" mass="23564">MASSPTAKDAKVLPALGASVPRAERGCVLRGAVSGTPSSSSAVNQRPPLSLFRAALYALRSVAIWASSFCAVAWPAGSGSWRVFCAARCKSIHVCVFGGSAWSELRTALRSANRSGRLCHALHAALYVFQAASAARLAAWLGPSRLSVRIMPRSPSTSFSVSDQGRTVLSIVAAERGWTVVEMVSSAASNFLMMSVITWGISSVSNTRWGGWGGVAMVSSPEMR</sequence>
<protein>
    <submittedName>
        <fullName evidence="1">Uncharacterized protein</fullName>
    </submittedName>
</protein>
<proteinExistence type="predicted"/>
<reference evidence="1" key="1">
    <citation type="submission" date="2023-06" db="EMBL/GenBank/DDBJ databases">
        <title>Genome-scale phylogeny and comparative genomics of the fungal order Sordariales.</title>
        <authorList>
            <consortium name="Lawrence Berkeley National Laboratory"/>
            <person name="Hensen N."/>
            <person name="Bonometti L."/>
            <person name="Westerberg I."/>
            <person name="Brannstrom I.O."/>
            <person name="Guillou S."/>
            <person name="Cros-Aarteil S."/>
            <person name="Calhoun S."/>
            <person name="Haridas S."/>
            <person name="Kuo A."/>
            <person name="Mondo S."/>
            <person name="Pangilinan J."/>
            <person name="Riley R."/>
            <person name="LaButti K."/>
            <person name="Andreopoulos B."/>
            <person name="Lipzen A."/>
            <person name="Chen C."/>
            <person name="Yanf M."/>
            <person name="Daum C."/>
            <person name="Ng V."/>
            <person name="Clum A."/>
            <person name="Steindorff A."/>
            <person name="Ohm R."/>
            <person name="Martin F."/>
            <person name="Silar P."/>
            <person name="Natvig D."/>
            <person name="Lalanne C."/>
            <person name="Gautier V."/>
            <person name="Ament-velasquez S.L."/>
            <person name="Kruys A."/>
            <person name="Hutchinson M.I."/>
            <person name="Powell A.J."/>
            <person name="Barry K."/>
            <person name="Miller A.N."/>
            <person name="Grigoriev I.V."/>
            <person name="Debuchy R."/>
            <person name="Gladieux P."/>
            <person name="Thoren M.H."/>
            <person name="Johannesson H."/>
        </authorList>
    </citation>
    <scope>NUCLEOTIDE SEQUENCE</scope>
    <source>
        <strain evidence="1">SMH2392-1A</strain>
    </source>
</reference>